<accession>A0A9R0Z577</accession>
<comment type="subcellular location">
    <subcellularLocation>
        <location evidence="1">Mitochondrion</location>
    </subcellularLocation>
</comment>
<gene>
    <name evidence="7" type="ORF">TRITD_7Av1G038020</name>
</gene>
<organism evidence="7 8">
    <name type="scientific">Triticum turgidum subsp. durum</name>
    <name type="common">Durum wheat</name>
    <name type="synonym">Triticum durum</name>
    <dbReference type="NCBI Taxonomy" id="4567"/>
    <lineage>
        <taxon>Eukaryota</taxon>
        <taxon>Viridiplantae</taxon>
        <taxon>Streptophyta</taxon>
        <taxon>Embryophyta</taxon>
        <taxon>Tracheophyta</taxon>
        <taxon>Spermatophyta</taxon>
        <taxon>Magnoliopsida</taxon>
        <taxon>Liliopsida</taxon>
        <taxon>Poales</taxon>
        <taxon>Poaceae</taxon>
        <taxon>BOP clade</taxon>
        <taxon>Pooideae</taxon>
        <taxon>Triticodae</taxon>
        <taxon>Triticeae</taxon>
        <taxon>Triticinae</taxon>
        <taxon>Triticum</taxon>
    </lineage>
</organism>
<protein>
    <recommendedName>
        <fullName evidence="6">AAA+ ATPase domain-containing protein</fullName>
    </recommendedName>
</protein>
<keyword evidence="2" id="KW-0547">Nucleotide-binding</keyword>
<reference evidence="7 8" key="1">
    <citation type="submission" date="2017-09" db="EMBL/GenBank/DDBJ databases">
        <authorList>
            <consortium name="International Durum Wheat Genome Sequencing Consortium (IDWGSC)"/>
            <person name="Milanesi L."/>
        </authorList>
    </citation>
    <scope>NUCLEOTIDE SEQUENCE [LARGE SCALE GENOMIC DNA]</scope>
    <source>
        <strain evidence="8">cv. Svevo</strain>
    </source>
</reference>
<feature type="compositionally biased region" description="Low complexity" evidence="5">
    <location>
        <begin position="60"/>
        <end position="72"/>
    </location>
</feature>
<evidence type="ECO:0000256" key="1">
    <source>
        <dbReference type="ARBA" id="ARBA00004173"/>
    </source>
</evidence>
<dbReference type="PANTHER" id="PTHR45644">
    <property type="entry name" value="AAA ATPASE, PUTATIVE (AFU_ORTHOLOGUE AFUA_2G12920)-RELATED-RELATED"/>
    <property type="match status" value="1"/>
</dbReference>
<dbReference type="Gramene" id="TRITD7Av1G038020.2">
    <property type="protein sequence ID" value="TRITD7Av1G038020.2"/>
    <property type="gene ID" value="TRITD7Av1G038020"/>
</dbReference>
<dbReference type="PROSITE" id="PS00674">
    <property type="entry name" value="AAA"/>
    <property type="match status" value="1"/>
</dbReference>
<feature type="compositionally biased region" description="Low complexity" evidence="5">
    <location>
        <begin position="1"/>
        <end position="11"/>
    </location>
</feature>
<feature type="compositionally biased region" description="Basic and acidic residues" evidence="5">
    <location>
        <begin position="47"/>
        <end position="59"/>
    </location>
</feature>
<evidence type="ECO:0000259" key="6">
    <source>
        <dbReference type="SMART" id="SM00382"/>
    </source>
</evidence>
<feature type="region of interest" description="Disordered" evidence="5">
    <location>
        <begin position="909"/>
        <end position="928"/>
    </location>
</feature>
<feature type="domain" description="AAA+ ATPase" evidence="6">
    <location>
        <begin position="677"/>
        <end position="814"/>
    </location>
</feature>
<evidence type="ECO:0000256" key="5">
    <source>
        <dbReference type="SAM" id="MobiDB-lite"/>
    </source>
</evidence>
<dbReference type="Gene3D" id="3.40.50.300">
    <property type="entry name" value="P-loop containing nucleotide triphosphate hydrolases"/>
    <property type="match status" value="1"/>
</dbReference>
<dbReference type="InterPro" id="IPR051701">
    <property type="entry name" value="Mito_OM_Translocase_MSP1"/>
</dbReference>
<dbReference type="FunFam" id="3.40.50.300:FF:000416">
    <property type="entry name" value="p-loop nucleoside triphosphate hydrolase superfamily protein"/>
    <property type="match status" value="1"/>
</dbReference>
<dbReference type="GO" id="GO:0005741">
    <property type="term" value="C:mitochondrial outer membrane"/>
    <property type="evidence" value="ECO:0007669"/>
    <property type="project" value="TreeGrafter"/>
</dbReference>
<keyword evidence="8" id="KW-1185">Reference proteome</keyword>
<evidence type="ECO:0000313" key="7">
    <source>
        <dbReference type="EMBL" id="VAI70783.1"/>
    </source>
</evidence>
<feature type="region of interest" description="Disordered" evidence="5">
    <location>
        <begin position="1"/>
        <end position="78"/>
    </location>
</feature>
<keyword evidence="4" id="KW-0496">Mitochondrion</keyword>
<dbReference type="InterPro" id="IPR003593">
    <property type="entry name" value="AAA+_ATPase"/>
</dbReference>
<dbReference type="Pfam" id="PF00004">
    <property type="entry name" value="AAA"/>
    <property type="match status" value="1"/>
</dbReference>
<dbReference type="SUPFAM" id="SSF52540">
    <property type="entry name" value="P-loop containing nucleoside triphosphate hydrolases"/>
    <property type="match status" value="1"/>
</dbReference>
<dbReference type="GO" id="GO:0016887">
    <property type="term" value="F:ATP hydrolysis activity"/>
    <property type="evidence" value="ECO:0007669"/>
    <property type="project" value="InterPro"/>
</dbReference>
<dbReference type="InterPro" id="IPR056653">
    <property type="entry name" value="DUF7751"/>
</dbReference>
<dbReference type="Proteomes" id="UP000324705">
    <property type="component" value="Chromosome 7A"/>
</dbReference>
<sequence length="928" mass="102169">MVDTPRSSADGSGRGKGGRKRAPSSPPPQPPSPASPIKRSKAGATGKGKEKAEADKPQEKAPVAAAAAAEKATTSSRHAVEEEVCKALASLAAQDRLAAAATGSQARQPPNPGPWARLLSQFSETPHLTISNRLCAIGFNSVTLCMLRHLEESGQCLLEVTGEPGWVQVNRRNIIKGTTTPLADGDEVIISHYKNAYVSISYHVLLLHWELALTFYQIFQYLLNGNEAPISVSAGENNQRVSQTFTDGLKRGILCPDAIQVTLENFPYYLSENTKSKLLTTASIHMEHRGKRFIRSLWGISSLNQRIMLSSSSGTEIYQETIVKALAKKFGARLLIVDSLLLPSGVGGPTNGYRGRVMLAFENNVGSFRKVGVRFDKPIPGGNDLGGLCDKDHGFFCPVNELLPSSSSDKQFGIDELNQVISEESKSSTLIVFVKDLERTLTRSPESHESLGKELPPGVLIIASYTWATSQIDKGSSGSKLQERNNDYSIKHLTKLFPNRIYIEPPKDKAQLSYLNQQIRLDAESLRAKANVLSIRKFLTQCEIECHDVEELPITDRLLTHDDVDKVIGYGISYHLEHDKPNMDAKPVLSTESLKHGLERIQSESMASSSSKKALKDVVTENEFERSLLSNVIAPHEIGVTFDDIGALECVKDTLKELIITPLKRPELFSKGQLLKPAKGILLFGPPGTGKTMLAKAVATESGASFMNVSMSSITPKWFGEGEKYVKAIFSLASKLSPAVIFLDEVDSMLGKRQNREEPETTRRMKNEFMVNWEGLLTKDDERVVVLAATNRPYDLDEAVIRRLPRRLMVNLPNAPNRERILKLILSKEALAEDVSLESVANMTDGYSGSDLKEKSVAIAEGRPEPALLTADDIRPLRMDDFKSAHDQVCASVPVDSENMRELIRWHDQYGDGGSRSKSKEQASSYYM</sequence>
<dbReference type="SMART" id="SM00382">
    <property type="entry name" value="AAA"/>
    <property type="match status" value="1"/>
</dbReference>
<proteinExistence type="predicted"/>
<evidence type="ECO:0000256" key="4">
    <source>
        <dbReference type="ARBA" id="ARBA00023128"/>
    </source>
</evidence>
<keyword evidence="3" id="KW-0067">ATP-binding</keyword>
<dbReference type="AlphaFoldDB" id="A0A9R0Z577"/>
<name>A0A9R0Z577_TRITD</name>
<dbReference type="PANTHER" id="PTHR45644:SF33">
    <property type="entry name" value="AAA+ ATPASE DOMAIN-CONTAINING PROTEIN"/>
    <property type="match status" value="1"/>
</dbReference>
<dbReference type="Gene3D" id="1.10.8.60">
    <property type="match status" value="1"/>
</dbReference>
<evidence type="ECO:0000313" key="8">
    <source>
        <dbReference type="Proteomes" id="UP000324705"/>
    </source>
</evidence>
<dbReference type="InterPro" id="IPR027417">
    <property type="entry name" value="P-loop_NTPase"/>
</dbReference>
<feature type="compositionally biased region" description="Pro residues" evidence="5">
    <location>
        <begin position="24"/>
        <end position="34"/>
    </location>
</feature>
<dbReference type="InterPro" id="IPR003960">
    <property type="entry name" value="ATPase_AAA_CS"/>
</dbReference>
<dbReference type="InterPro" id="IPR003959">
    <property type="entry name" value="ATPase_AAA_core"/>
</dbReference>
<dbReference type="Pfam" id="PF24933">
    <property type="entry name" value="DUF7751"/>
    <property type="match status" value="1"/>
</dbReference>
<evidence type="ECO:0000256" key="2">
    <source>
        <dbReference type="ARBA" id="ARBA00022741"/>
    </source>
</evidence>
<dbReference type="EMBL" id="LT934123">
    <property type="protein sequence ID" value="VAI70783.1"/>
    <property type="molecule type" value="Genomic_DNA"/>
</dbReference>
<evidence type="ECO:0000256" key="3">
    <source>
        <dbReference type="ARBA" id="ARBA00022840"/>
    </source>
</evidence>
<dbReference type="GO" id="GO:0005524">
    <property type="term" value="F:ATP binding"/>
    <property type="evidence" value="ECO:0007669"/>
    <property type="project" value="UniProtKB-KW"/>
</dbReference>